<comment type="caution">
    <text evidence="1">The sequence shown here is derived from an EMBL/GenBank/DDBJ whole genome shotgun (WGS) entry which is preliminary data.</text>
</comment>
<reference evidence="1" key="1">
    <citation type="submission" date="2022-11" db="EMBL/GenBank/DDBJ databases">
        <title>Genome Sequence of Nemania bipapillata.</title>
        <authorList>
            <person name="Buettner E."/>
        </authorList>
    </citation>
    <scope>NUCLEOTIDE SEQUENCE</scope>
    <source>
        <strain evidence="1">CP14</strain>
    </source>
</reference>
<keyword evidence="2" id="KW-1185">Reference proteome</keyword>
<accession>A0ACC2IYS9</accession>
<dbReference type="EMBL" id="JAPESX010000659">
    <property type="protein sequence ID" value="KAJ8120264.1"/>
    <property type="molecule type" value="Genomic_DNA"/>
</dbReference>
<protein>
    <submittedName>
        <fullName evidence="1">Uncharacterized protein</fullName>
    </submittedName>
</protein>
<evidence type="ECO:0000313" key="1">
    <source>
        <dbReference type="EMBL" id="KAJ8120264.1"/>
    </source>
</evidence>
<evidence type="ECO:0000313" key="2">
    <source>
        <dbReference type="Proteomes" id="UP001153334"/>
    </source>
</evidence>
<proteinExistence type="predicted"/>
<gene>
    <name evidence="1" type="ORF">ONZ43_g2983</name>
</gene>
<sequence length="905" mass="100216">MASSSMSLESPLRAPSHQALTVRSLLNTTAEEREKILEDVEYNIFSFPAGLVICDFLSDSGTSAMTDVQWAAMIRGDESYGRNWGYYCLLEAFRDVFERGNARQHAFQSILTGTATVEFYKNNLLKAHEGGFVNGGINQLEDPNFFILPQGRCAEFLLFSTLRGMIAESQQGTASGTPIVISNGFFDTTGANASAAGFVLETFTQPGLTDPFPEELIGKRNLFKGNLDVDATEAFLDEHAGQVALILMTITNNWAAAQPVSMANIRAAAELAKRKEIPLFFDACRFAENALFIQDFETGYSDKSIPEIVQEMFSYVDGFTISLKKDGLSNMGGVLCFRDKSLFAERHKGIGSHLKERQILLYGNDSYGGMSGRDLMTCVVGLYEVTKENYLHNRVLQVRSFAQKLLANNISVLSPPGGHAVYLDMDNFFYGCDRSPGDFAAVGFTLELLKEYGIRAAESGPFGWQWDKKSPEEQKKIPNLVRFAVPRHVMSDEHINYTVGAIKKLHDRRHAMPNVKITRGKDMRLRHFACGMKPIPVENTIGGTYLSEASRQLSHLSRAIGQDDAITKQLLSALSLAASGWGQSPVPQSINTSGWVSSVSNDHAPFEYSVVLDQRTGEAELRFLIEAQPEGTNIEQLQESASKLNESIAAEYSTRVSLSRFELVRDIFMPKQAEGNFAAWHSYASTKDGPEWKIYLSPCASGKDKSLSSTRMAFERLGMKSEWDLVEKTMTSDDYVIYTSLDLSSEADNARVKVYIAHNGASASIIAQKHEAICPYASSFEIQRFFESMSGGSLGPYQGKPLLSCFAFTSKAPGRPVGTVHFPIDAYSKNDGEVQQRIERYMLAKSVPSLYKERYRKVIAAVQRRPLAERPGIHSWVSLKQSAGGALSNAFYLSPELFAPMQIPI</sequence>
<dbReference type="Proteomes" id="UP001153334">
    <property type="component" value="Unassembled WGS sequence"/>
</dbReference>
<name>A0ACC2IYS9_9PEZI</name>
<organism evidence="1 2">
    <name type="scientific">Nemania bipapillata</name>
    <dbReference type="NCBI Taxonomy" id="110536"/>
    <lineage>
        <taxon>Eukaryota</taxon>
        <taxon>Fungi</taxon>
        <taxon>Dikarya</taxon>
        <taxon>Ascomycota</taxon>
        <taxon>Pezizomycotina</taxon>
        <taxon>Sordariomycetes</taxon>
        <taxon>Xylariomycetidae</taxon>
        <taxon>Xylariales</taxon>
        <taxon>Xylariaceae</taxon>
        <taxon>Nemania</taxon>
    </lineage>
</organism>